<accession>A0ABQ2AXE1</accession>
<evidence type="ECO:0000259" key="10">
    <source>
        <dbReference type="Pfam" id="PF02852"/>
    </source>
</evidence>
<evidence type="ECO:0000313" key="13">
    <source>
        <dbReference type="Proteomes" id="UP000643279"/>
    </source>
</evidence>
<evidence type="ECO:0000259" key="11">
    <source>
        <dbReference type="Pfam" id="PF07992"/>
    </source>
</evidence>
<proteinExistence type="inferred from homology"/>
<dbReference type="EMBL" id="BMFW01000032">
    <property type="protein sequence ID" value="GGI01123.1"/>
    <property type="molecule type" value="Genomic_DNA"/>
</dbReference>
<dbReference type="InterPro" id="IPR036188">
    <property type="entry name" value="FAD/NAD-bd_sf"/>
</dbReference>
<dbReference type="PIRSF" id="PIRSF000350">
    <property type="entry name" value="Mercury_reductase_MerA"/>
    <property type="match status" value="1"/>
</dbReference>
<dbReference type="SUPFAM" id="SSF51905">
    <property type="entry name" value="FAD/NAD(P)-binding domain"/>
    <property type="match status" value="1"/>
</dbReference>
<dbReference type="RefSeq" id="WP_188573266.1">
    <property type="nucleotide sequence ID" value="NZ_JBHLUQ010000079.1"/>
</dbReference>
<dbReference type="Proteomes" id="UP000643279">
    <property type="component" value="Unassembled WGS sequence"/>
</dbReference>
<dbReference type="InterPro" id="IPR016156">
    <property type="entry name" value="FAD/NAD-linked_Rdtase_dimer_sf"/>
</dbReference>
<evidence type="ECO:0000256" key="8">
    <source>
        <dbReference type="ARBA" id="ARBA00023284"/>
    </source>
</evidence>
<keyword evidence="6 9" id="KW-0560">Oxidoreductase</keyword>
<dbReference type="PANTHER" id="PTHR43014:SF2">
    <property type="entry name" value="MERCURIC REDUCTASE"/>
    <property type="match status" value="1"/>
</dbReference>
<comment type="similarity">
    <text evidence="2 9">Belongs to the class-I pyridine nucleotide-disulfide oxidoreductase family.</text>
</comment>
<protein>
    <submittedName>
        <fullName evidence="12">Oxidoreductase</fullName>
    </submittedName>
</protein>
<dbReference type="InterPro" id="IPR004099">
    <property type="entry name" value="Pyr_nucl-diS_OxRdtase_dimer"/>
</dbReference>
<evidence type="ECO:0000256" key="7">
    <source>
        <dbReference type="ARBA" id="ARBA00023157"/>
    </source>
</evidence>
<dbReference type="PRINTS" id="PR00411">
    <property type="entry name" value="PNDRDTASEI"/>
</dbReference>
<evidence type="ECO:0000256" key="5">
    <source>
        <dbReference type="ARBA" id="ARBA00022857"/>
    </source>
</evidence>
<dbReference type="Gene3D" id="3.50.50.60">
    <property type="entry name" value="FAD/NAD(P)-binding domain"/>
    <property type="match status" value="2"/>
</dbReference>
<dbReference type="InterPro" id="IPR012999">
    <property type="entry name" value="Pyr_OxRdtase_I_AS"/>
</dbReference>
<dbReference type="SUPFAM" id="SSF55424">
    <property type="entry name" value="FAD/NAD-linked reductases, dimerisation (C-terminal) domain"/>
    <property type="match status" value="1"/>
</dbReference>
<dbReference type="InterPro" id="IPR023753">
    <property type="entry name" value="FAD/NAD-binding_dom"/>
</dbReference>
<keyword evidence="3 9" id="KW-0285">Flavoprotein</keyword>
<keyword evidence="5" id="KW-0521">NADP</keyword>
<dbReference type="PANTHER" id="PTHR43014">
    <property type="entry name" value="MERCURIC REDUCTASE"/>
    <property type="match status" value="1"/>
</dbReference>
<dbReference type="InterPro" id="IPR001100">
    <property type="entry name" value="Pyr_nuc-diS_OxRdtase"/>
</dbReference>
<evidence type="ECO:0000256" key="4">
    <source>
        <dbReference type="ARBA" id="ARBA00022827"/>
    </source>
</evidence>
<sequence length="483" mass="50378">MAPSDGIVDLLVLGGGTAGIVGAKTAAGFGARTVLVEQERTGGDCLWTGCVPSKTLLSAAAQARSRRLAGGGETDFFAVRERIATAIQCIEPVDTPEALEDAGVEVLSGHVSFTGPGTAVLNGQVLRFRQALIATGGEPSRPGIPGLDPARTVTSETVWDLASLPARLAIVGGGPIACELGQAFARLGADVTMVVRSRILPKETPEAVDIIRASLKADGVTILEKSSISHATSPAEGHRLHLKDGTTVDADTVLLAAGRTPRTTGIGLEHVGVHLDDRGRVLTNQHMQTTNPLIWAAGDVTAHPQFTHLAGVHASVAASNAVLGVRRRISPVIPRVTYTSPEVAAVTSGESGQLVTSRTVWHSHLDRAVTEDRTEGFTELLVGPGGRVLGGTIVGPRAGESLAELSLAVHKKLTTSDIAGTTHAYPTYSDGVWNAAVLDVRERLKSPLARNAVKGLATLRRLALDARRISSKPGTRPQPDAQH</sequence>
<feature type="domain" description="Pyridine nucleotide-disulphide oxidoreductase dimerisation" evidence="10">
    <location>
        <begin position="333"/>
        <end position="435"/>
    </location>
</feature>
<evidence type="ECO:0000256" key="9">
    <source>
        <dbReference type="RuleBase" id="RU003691"/>
    </source>
</evidence>
<keyword evidence="7" id="KW-1015">Disulfide bond</keyword>
<evidence type="ECO:0000256" key="2">
    <source>
        <dbReference type="ARBA" id="ARBA00007532"/>
    </source>
</evidence>
<evidence type="ECO:0000256" key="1">
    <source>
        <dbReference type="ARBA" id="ARBA00001974"/>
    </source>
</evidence>
<dbReference type="PROSITE" id="PS00076">
    <property type="entry name" value="PYRIDINE_REDOX_1"/>
    <property type="match status" value="1"/>
</dbReference>
<keyword evidence="13" id="KW-1185">Reference proteome</keyword>
<gene>
    <name evidence="12" type="ORF">GCM10007170_39840</name>
</gene>
<reference evidence="13" key="1">
    <citation type="journal article" date="2019" name="Int. J. Syst. Evol. Microbiol.">
        <title>The Global Catalogue of Microorganisms (GCM) 10K type strain sequencing project: providing services to taxonomists for standard genome sequencing and annotation.</title>
        <authorList>
            <consortium name="The Broad Institute Genomics Platform"/>
            <consortium name="The Broad Institute Genome Sequencing Center for Infectious Disease"/>
            <person name="Wu L."/>
            <person name="Ma J."/>
        </authorList>
    </citation>
    <scope>NUCLEOTIDE SEQUENCE [LARGE SCALE GENOMIC DNA]</scope>
    <source>
        <strain evidence="13">CGMCC 1.12778</strain>
    </source>
</reference>
<feature type="domain" description="FAD/NAD(P)-binding" evidence="11">
    <location>
        <begin position="9"/>
        <end position="311"/>
    </location>
</feature>
<name>A0ABQ2AXE1_9MICC</name>
<dbReference type="PRINTS" id="PR00368">
    <property type="entry name" value="FADPNR"/>
</dbReference>
<evidence type="ECO:0000256" key="6">
    <source>
        <dbReference type="ARBA" id="ARBA00023002"/>
    </source>
</evidence>
<comment type="cofactor">
    <cofactor evidence="1">
        <name>FAD</name>
        <dbReference type="ChEBI" id="CHEBI:57692"/>
    </cofactor>
</comment>
<dbReference type="Gene3D" id="3.30.390.30">
    <property type="match status" value="1"/>
</dbReference>
<dbReference type="Pfam" id="PF02852">
    <property type="entry name" value="Pyr_redox_dim"/>
    <property type="match status" value="1"/>
</dbReference>
<keyword evidence="4 9" id="KW-0274">FAD</keyword>
<dbReference type="Pfam" id="PF07992">
    <property type="entry name" value="Pyr_redox_2"/>
    <property type="match status" value="1"/>
</dbReference>
<comment type="caution">
    <text evidence="12">The sequence shown here is derived from an EMBL/GenBank/DDBJ whole genome shotgun (WGS) entry which is preliminary data.</text>
</comment>
<keyword evidence="8 9" id="KW-0676">Redox-active center</keyword>
<evidence type="ECO:0000256" key="3">
    <source>
        <dbReference type="ARBA" id="ARBA00022630"/>
    </source>
</evidence>
<evidence type="ECO:0000313" key="12">
    <source>
        <dbReference type="EMBL" id="GGI01123.1"/>
    </source>
</evidence>
<organism evidence="12 13">
    <name type="scientific">Arthrobacter liuii</name>
    <dbReference type="NCBI Taxonomy" id="1476996"/>
    <lineage>
        <taxon>Bacteria</taxon>
        <taxon>Bacillati</taxon>
        <taxon>Actinomycetota</taxon>
        <taxon>Actinomycetes</taxon>
        <taxon>Micrococcales</taxon>
        <taxon>Micrococcaceae</taxon>
        <taxon>Arthrobacter</taxon>
    </lineage>
</organism>